<dbReference type="PANTHER" id="PTHR36222">
    <property type="entry name" value="SERINE PROTEASE INHIBITOR RV3364C"/>
    <property type="match status" value="1"/>
</dbReference>
<dbReference type="Proteomes" id="UP000598360">
    <property type="component" value="Unassembled WGS sequence"/>
</dbReference>
<evidence type="ECO:0000313" key="2">
    <source>
        <dbReference type="EMBL" id="MBE9376479.1"/>
    </source>
</evidence>
<sequence length="138" mass="14379">MTPETDHTWLLDRLLDDTRPSTKHAVVLSKDGLKLYDSGGLSEDQAETFAAVASGIQSLSSSASRALGDGSGGVRQSMSEFDGGLLVIIDAGDGTLLAVLAEAESDPGFLGHKMTELVEQIGSHLISPPRDAEGIGRS</sequence>
<gene>
    <name evidence="2" type="ORF">IQ251_18675</name>
</gene>
<evidence type="ECO:0000313" key="3">
    <source>
        <dbReference type="Proteomes" id="UP000598360"/>
    </source>
</evidence>
<name>A0A929G1N6_9PSEU</name>
<dbReference type="SMART" id="SM00960">
    <property type="entry name" value="Robl_LC7"/>
    <property type="match status" value="1"/>
</dbReference>
<dbReference type="AlphaFoldDB" id="A0A929G1N6"/>
<comment type="caution">
    <text evidence="2">The sequence shown here is derived from an EMBL/GenBank/DDBJ whole genome shotgun (WGS) entry which is preliminary data.</text>
</comment>
<keyword evidence="3" id="KW-1185">Reference proteome</keyword>
<protein>
    <submittedName>
        <fullName evidence="2">Roadblock/LC7 domain-containing protein</fullName>
    </submittedName>
</protein>
<dbReference type="Gene3D" id="3.30.450.30">
    <property type="entry name" value="Dynein light chain 2a, cytoplasmic"/>
    <property type="match status" value="1"/>
</dbReference>
<accession>A0A929G1N6</accession>
<evidence type="ECO:0000259" key="1">
    <source>
        <dbReference type="SMART" id="SM00960"/>
    </source>
</evidence>
<dbReference type="RefSeq" id="WP_193930189.1">
    <property type="nucleotide sequence ID" value="NZ_JADEYC010000043.1"/>
</dbReference>
<proteinExistence type="predicted"/>
<organism evidence="2 3">
    <name type="scientific">Saccharopolyspora montiporae</name>
    <dbReference type="NCBI Taxonomy" id="2781240"/>
    <lineage>
        <taxon>Bacteria</taxon>
        <taxon>Bacillati</taxon>
        <taxon>Actinomycetota</taxon>
        <taxon>Actinomycetes</taxon>
        <taxon>Pseudonocardiales</taxon>
        <taxon>Pseudonocardiaceae</taxon>
        <taxon>Saccharopolyspora</taxon>
    </lineage>
</organism>
<dbReference type="PANTHER" id="PTHR36222:SF1">
    <property type="entry name" value="SERINE PROTEASE INHIBITOR RV3364C"/>
    <property type="match status" value="1"/>
</dbReference>
<dbReference type="Pfam" id="PF03259">
    <property type="entry name" value="Robl_LC7"/>
    <property type="match status" value="1"/>
</dbReference>
<dbReference type="InterPro" id="IPR053141">
    <property type="entry name" value="Mycobact_SerProt_Inhib_Rv3364c"/>
</dbReference>
<reference evidence="2" key="1">
    <citation type="submission" date="2020-10" db="EMBL/GenBank/DDBJ databases">
        <title>Diversity and distribution of actinomycetes associated with coral in the coast of Hainan.</title>
        <authorList>
            <person name="Li F."/>
        </authorList>
    </citation>
    <scope>NUCLEOTIDE SEQUENCE</scope>
    <source>
        <strain evidence="2">HNM0983</strain>
    </source>
</reference>
<feature type="domain" description="Roadblock/LAMTOR2" evidence="1">
    <location>
        <begin position="8"/>
        <end position="101"/>
    </location>
</feature>
<dbReference type="InterPro" id="IPR004942">
    <property type="entry name" value="Roadblock/LAMTOR2_dom"/>
</dbReference>
<dbReference type="EMBL" id="JADEYC010000043">
    <property type="protein sequence ID" value="MBE9376479.1"/>
    <property type="molecule type" value="Genomic_DNA"/>
</dbReference>
<dbReference type="SUPFAM" id="SSF103196">
    <property type="entry name" value="Roadblock/LC7 domain"/>
    <property type="match status" value="1"/>
</dbReference>